<reference evidence="5" key="2">
    <citation type="journal article" date="2020" name="PLoS Negl. Trop. Dis.">
        <title>High-quality nuclear genome for Sarcoptes scabiei-A critical resource for a neglected parasite.</title>
        <authorList>
            <person name="Korhonen P.K."/>
            <person name="Gasser R.B."/>
            <person name="Ma G."/>
            <person name="Wang T."/>
            <person name="Stroehlein A.J."/>
            <person name="Young N.D."/>
            <person name="Ang C.S."/>
            <person name="Fernando D.D."/>
            <person name="Lu H.C."/>
            <person name="Taylor S."/>
            <person name="Reynolds S.L."/>
            <person name="Mofiz E."/>
            <person name="Najaraj S.H."/>
            <person name="Gowda H."/>
            <person name="Madugundu A."/>
            <person name="Renuse S."/>
            <person name="Holt D."/>
            <person name="Pandey A."/>
            <person name="Papenfuss A.T."/>
            <person name="Fischer K."/>
        </authorList>
    </citation>
    <scope>NUCLEOTIDE SEQUENCE [LARGE SCALE GENOMIC DNA]</scope>
</reference>
<feature type="compositionally biased region" description="Basic and acidic residues" evidence="1">
    <location>
        <begin position="19"/>
        <end position="34"/>
    </location>
</feature>
<dbReference type="VEuPathDB" id="VectorBase:SSCA007005"/>
<evidence type="ECO:0000313" key="6">
    <source>
        <dbReference type="Proteomes" id="UP000616769"/>
    </source>
</evidence>
<feature type="region of interest" description="Disordered" evidence="1">
    <location>
        <begin position="378"/>
        <end position="400"/>
    </location>
</feature>
<feature type="compositionally biased region" description="Low complexity" evidence="1">
    <location>
        <begin position="1"/>
        <end position="14"/>
    </location>
</feature>
<feature type="compositionally biased region" description="Basic and acidic residues" evidence="1">
    <location>
        <begin position="381"/>
        <end position="391"/>
    </location>
</feature>
<protein>
    <submittedName>
        <fullName evidence="3 4">Uncharacterized protein</fullName>
    </submittedName>
</protein>
<evidence type="ECO:0000313" key="5">
    <source>
        <dbReference type="Proteomes" id="UP000070412"/>
    </source>
</evidence>
<accession>A0A132A3G2</accession>
<dbReference type="EMBL" id="JXLN01010236">
    <property type="protein sequence ID" value="KPM05389.1"/>
    <property type="molecule type" value="Genomic_DNA"/>
</dbReference>
<reference evidence="4" key="4">
    <citation type="submission" date="2022-06" db="UniProtKB">
        <authorList>
            <consortium name="EnsemblMetazoa"/>
        </authorList>
    </citation>
    <scope>IDENTIFICATION</scope>
</reference>
<reference evidence="3 6" key="1">
    <citation type="journal article" date="2015" name="Parasit. Vectors">
        <title>Draft genome of the scabies mite.</title>
        <authorList>
            <person name="Rider S.D.Jr."/>
            <person name="Morgan M.S."/>
            <person name="Arlian L.G."/>
        </authorList>
    </citation>
    <scope>NUCLEOTIDE SEQUENCE [LARGE SCALE GENOMIC DNA]</scope>
    <source>
        <strain evidence="3">Arlian Lab</strain>
    </source>
</reference>
<dbReference type="EnsemblMetazoa" id="SSS_8115s_mrna">
    <property type="protein sequence ID" value="KAF7496638.1"/>
    <property type="gene ID" value="SSS_8115"/>
</dbReference>
<dbReference type="Proteomes" id="UP000070412">
    <property type="component" value="Unassembled WGS sequence"/>
</dbReference>
<dbReference type="EMBL" id="WVUK01000003">
    <property type="protein sequence ID" value="KAF7496638.1"/>
    <property type="molecule type" value="Genomic_DNA"/>
</dbReference>
<evidence type="ECO:0000313" key="2">
    <source>
        <dbReference type="EMBL" id="KAF7496638.1"/>
    </source>
</evidence>
<dbReference type="Proteomes" id="UP000616769">
    <property type="component" value="Unassembled WGS sequence"/>
</dbReference>
<dbReference type="AlphaFoldDB" id="A0A132A3G2"/>
<feature type="region of interest" description="Disordered" evidence="1">
    <location>
        <begin position="1"/>
        <end position="34"/>
    </location>
</feature>
<evidence type="ECO:0000313" key="4">
    <source>
        <dbReference type="EnsemblMetazoa" id="KAF7496638.1"/>
    </source>
</evidence>
<keyword evidence="5" id="KW-1185">Reference proteome</keyword>
<name>A0A132A3G2_SARSC</name>
<proteinExistence type="predicted"/>
<dbReference type="OrthoDB" id="6512683at2759"/>
<evidence type="ECO:0000256" key="1">
    <source>
        <dbReference type="SAM" id="MobiDB-lite"/>
    </source>
</evidence>
<sequence length="400" mass="46965">MSSASSSSMIPGRSSLRKRPIDPKTGQYERSRARDAYRRQMNIFKAKFDASVQEHERLDQDAKQEIRIKAKRQREICLNDYRQGLLGLAKSSFRRTYKDLFLGDCESELEMQDPHVLEYELRLTSEMDNIIENIRILYPDKSNLSKLDWFANLAKAKFSYEFELSEPIDPDSIAIPLRFQEEQPPSESEESQRIEHCDIDCPDDIDCVQRPYSLRKNLYRNDGQEVEPINYRFDWQNLYAPSKPKLSAEYDPYSIEEKFDYQPFQPFSENPIGKQRNRYPEASLDPEWRAQSSLYAYHRPIQPSPHFAPLRIDTDLDSNRFLLGNQNQIESNAEKELLAGIDYEYKPIIPSYLKKSNSDRFNYNEDLNNDHNEITINEDVLGQKRESRAEKPSGSVHFDQ</sequence>
<evidence type="ECO:0000313" key="3">
    <source>
        <dbReference type="EMBL" id="KPM05389.1"/>
    </source>
</evidence>
<gene>
    <name evidence="3" type="ORF">QR98_0038510</name>
    <name evidence="2" type="ORF">SSS_8115</name>
</gene>
<reference evidence="2" key="3">
    <citation type="submission" date="2020-01" db="EMBL/GenBank/DDBJ databases">
        <authorList>
            <person name="Korhonen P.K.K."/>
            <person name="Guangxu M.G."/>
            <person name="Wang T.W."/>
            <person name="Stroehlein A.J.S."/>
            <person name="Young N.D."/>
            <person name="Ang C.-S.A."/>
            <person name="Fernando D.W.F."/>
            <person name="Lu H.L."/>
            <person name="Taylor S.T."/>
            <person name="Ehtesham M.E.M."/>
            <person name="Najaraj S.H.N."/>
            <person name="Harsha G.H.G."/>
            <person name="Madugundu A.M."/>
            <person name="Renuse S.R."/>
            <person name="Holt D.H."/>
            <person name="Pandey A.P."/>
            <person name="Papenfuss A.P."/>
            <person name="Gasser R.B.G."/>
            <person name="Fischer K.F."/>
        </authorList>
    </citation>
    <scope>NUCLEOTIDE SEQUENCE</scope>
    <source>
        <strain evidence="2">SSS_KF_BRIS2020</strain>
    </source>
</reference>
<organism evidence="3 6">
    <name type="scientific">Sarcoptes scabiei</name>
    <name type="common">Itch mite</name>
    <name type="synonym">Acarus scabiei</name>
    <dbReference type="NCBI Taxonomy" id="52283"/>
    <lineage>
        <taxon>Eukaryota</taxon>
        <taxon>Metazoa</taxon>
        <taxon>Ecdysozoa</taxon>
        <taxon>Arthropoda</taxon>
        <taxon>Chelicerata</taxon>
        <taxon>Arachnida</taxon>
        <taxon>Acari</taxon>
        <taxon>Acariformes</taxon>
        <taxon>Sarcoptiformes</taxon>
        <taxon>Astigmata</taxon>
        <taxon>Psoroptidia</taxon>
        <taxon>Sarcoptoidea</taxon>
        <taxon>Sarcoptidae</taxon>
        <taxon>Sarcoptinae</taxon>
        <taxon>Sarcoptes</taxon>
    </lineage>
</organism>